<gene>
    <name evidence="1" type="ORF">HPB50_026079</name>
</gene>
<protein>
    <submittedName>
        <fullName evidence="1">Uncharacterized protein</fullName>
    </submittedName>
</protein>
<dbReference type="Proteomes" id="UP000821845">
    <property type="component" value="Chromosome 9"/>
</dbReference>
<proteinExistence type="predicted"/>
<dbReference type="EMBL" id="CM023489">
    <property type="protein sequence ID" value="KAH6923265.1"/>
    <property type="molecule type" value="Genomic_DNA"/>
</dbReference>
<organism evidence="1 2">
    <name type="scientific">Hyalomma asiaticum</name>
    <name type="common">Tick</name>
    <dbReference type="NCBI Taxonomy" id="266040"/>
    <lineage>
        <taxon>Eukaryota</taxon>
        <taxon>Metazoa</taxon>
        <taxon>Ecdysozoa</taxon>
        <taxon>Arthropoda</taxon>
        <taxon>Chelicerata</taxon>
        <taxon>Arachnida</taxon>
        <taxon>Acari</taxon>
        <taxon>Parasitiformes</taxon>
        <taxon>Ixodida</taxon>
        <taxon>Ixodoidea</taxon>
        <taxon>Ixodidae</taxon>
        <taxon>Hyalomminae</taxon>
        <taxon>Hyalomma</taxon>
    </lineage>
</organism>
<comment type="caution">
    <text evidence="1">The sequence shown here is derived from an EMBL/GenBank/DDBJ whole genome shotgun (WGS) entry which is preliminary data.</text>
</comment>
<evidence type="ECO:0000313" key="2">
    <source>
        <dbReference type="Proteomes" id="UP000821845"/>
    </source>
</evidence>
<name>A0ACB7RLI0_HYAAI</name>
<evidence type="ECO:0000313" key="1">
    <source>
        <dbReference type="EMBL" id="KAH6923265.1"/>
    </source>
</evidence>
<sequence length="146" mass="15471">MECPARRVHLVQGQLQTSTNCLTPNQGPRNWAFERLPKGPTSLKQRPTASDFLTDKEATSPEAVQQTNNKVATPVTPPAAEEAGDISRPCPRQLDAGLEASAILPKDLAVAGTDVFRPSAPGDSFECASRLSLAATLLVGMSPTYG</sequence>
<accession>A0ACB7RLI0</accession>
<keyword evidence="2" id="KW-1185">Reference proteome</keyword>
<reference evidence="1" key="1">
    <citation type="submission" date="2020-05" db="EMBL/GenBank/DDBJ databases">
        <title>Large-scale comparative analyses of tick genomes elucidate their genetic diversity and vector capacities.</title>
        <authorList>
            <person name="Jia N."/>
            <person name="Wang J."/>
            <person name="Shi W."/>
            <person name="Du L."/>
            <person name="Sun Y."/>
            <person name="Zhan W."/>
            <person name="Jiang J."/>
            <person name="Wang Q."/>
            <person name="Zhang B."/>
            <person name="Ji P."/>
            <person name="Sakyi L.B."/>
            <person name="Cui X."/>
            <person name="Yuan T."/>
            <person name="Jiang B."/>
            <person name="Yang W."/>
            <person name="Lam T.T.-Y."/>
            <person name="Chang Q."/>
            <person name="Ding S."/>
            <person name="Wang X."/>
            <person name="Zhu J."/>
            <person name="Ruan X."/>
            <person name="Zhao L."/>
            <person name="Wei J."/>
            <person name="Que T."/>
            <person name="Du C."/>
            <person name="Cheng J."/>
            <person name="Dai P."/>
            <person name="Han X."/>
            <person name="Huang E."/>
            <person name="Gao Y."/>
            <person name="Liu J."/>
            <person name="Shao H."/>
            <person name="Ye R."/>
            <person name="Li L."/>
            <person name="Wei W."/>
            <person name="Wang X."/>
            <person name="Wang C."/>
            <person name="Yang T."/>
            <person name="Huo Q."/>
            <person name="Li W."/>
            <person name="Guo W."/>
            <person name="Chen H."/>
            <person name="Zhou L."/>
            <person name="Ni X."/>
            <person name="Tian J."/>
            <person name="Zhou Y."/>
            <person name="Sheng Y."/>
            <person name="Liu T."/>
            <person name="Pan Y."/>
            <person name="Xia L."/>
            <person name="Li J."/>
            <person name="Zhao F."/>
            <person name="Cao W."/>
        </authorList>
    </citation>
    <scope>NUCLEOTIDE SEQUENCE</scope>
    <source>
        <strain evidence="1">Hyas-2018</strain>
    </source>
</reference>